<name>D8M1Q4_BLAHO</name>
<keyword evidence="4" id="KW-1185">Reference proteome</keyword>
<dbReference type="GeneID" id="24922508"/>
<dbReference type="GO" id="GO:0016579">
    <property type="term" value="P:protein deubiquitination"/>
    <property type="evidence" value="ECO:0007669"/>
    <property type="project" value="InterPro"/>
</dbReference>
<evidence type="ECO:0000259" key="2">
    <source>
        <dbReference type="Pfam" id="PF00443"/>
    </source>
</evidence>
<dbReference type="Pfam" id="PF00443">
    <property type="entry name" value="UCH"/>
    <property type="match status" value="1"/>
</dbReference>
<feature type="region of interest" description="Disordered" evidence="1">
    <location>
        <begin position="41"/>
        <end position="61"/>
    </location>
</feature>
<dbReference type="AlphaFoldDB" id="D8M1Q4"/>
<dbReference type="InParanoid" id="D8M1Q4"/>
<accession>D8M1Q4</accession>
<dbReference type="InterPro" id="IPR001394">
    <property type="entry name" value="Peptidase_C19_UCH"/>
</dbReference>
<proteinExistence type="predicted"/>
<dbReference type="EMBL" id="FN668646">
    <property type="protein sequence ID" value="CBK21993.2"/>
    <property type="molecule type" value="Genomic_DNA"/>
</dbReference>
<sequence>MEVEEKPVQEGRLRVISKVRSVPLRAIEERTAGQKLEIPSEGVIVPVPTPRNGNDEFESNTFSSDESVYSESDMHPMDLDGYQTNQQILSSPPTPSNSIEPSHFEADEADLEWAKWAPFLPLYHLYSSRSSIEPKKFFLCNDRNAKVRSLLRTYASSVTTIGLVVKCIESEKMKQKVTSSHYYDYSYGHPDVLNHDPFWSRLFSPLSSAKLHDFEKEKAALNPENSLTACLNRFSTRGNLDNENKWFCPRCQSEVCAENRTLIDRLPDVLILQLERFEYDQSAVSYSYYSSYSSYGARRKINTTIGFPLTGLEMKPWLHEASREQSEDCVALLLLREGRERGRAAVEGV</sequence>
<dbReference type="GO" id="GO:0004843">
    <property type="term" value="F:cysteine-type deubiquitinase activity"/>
    <property type="evidence" value="ECO:0007669"/>
    <property type="project" value="InterPro"/>
</dbReference>
<evidence type="ECO:0000313" key="3">
    <source>
        <dbReference type="EMBL" id="CBK21993.2"/>
    </source>
</evidence>
<organism evidence="3">
    <name type="scientific">Blastocystis hominis</name>
    <dbReference type="NCBI Taxonomy" id="12968"/>
    <lineage>
        <taxon>Eukaryota</taxon>
        <taxon>Sar</taxon>
        <taxon>Stramenopiles</taxon>
        <taxon>Bigyra</taxon>
        <taxon>Opalozoa</taxon>
        <taxon>Opalinata</taxon>
        <taxon>Blastocystidae</taxon>
        <taxon>Blastocystis</taxon>
    </lineage>
</organism>
<dbReference type="GO" id="GO:0005829">
    <property type="term" value="C:cytosol"/>
    <property type="evidence" value="ECO:0007669"/>
    <property type="project" value="TreeGrafter"/>
</dbReference>
<reference evidence="3" key="1">
    <citation type="submission" date="2010-02" db="EMBL/GenBank/DDBJ databases">
        <title>Sequencing and annotation of the Blastocystis hominis genome.</title>
        <authorList>
            <person name="Wincker P."/>
        </authorList>
    </citation>
    <scope>NUCLEOTIDE SEQUENCE</scope>
    <source>
        <strain evidence="3">Singapore isolate B</strain>
    </source>
</reference>
<dbReference type="PANTHER" id="PTHR24006">
    <property type="entry name" value="UBIQUITIN CARBOXYL-TERMINAL HYDROLASE"/>
    <property type="match status" value="1"/>
</dbReference>
<dbReference type="SUPFAM" id="SSF54001">
    <property type="entry name" value="Cysteine proteinases"/>
    <property type="match status" value="1"/>
</dbReference>
<protein>
    <recommendedName>
        <fullName evidence="2">Peptidase C19 ubiquitin carboxyl-terminal hydrolase domain-containing protein</fullName>
    </recommendedName>
</protein>
<feature type="domain" description="Peptidase C19 ubiquitin carboxyl-terminal hydrolase" evidence="2">
    <location>
        <begin position="248"/>
        <end position="325"/>
    </location>
</feature>
<evidence type="ECO:0000313" key="4">
    <source>
        <dbReference type="Proteomes" id="UP000008312"/>
    </source>
</evidence>
<dbReference type="Proteomes" id="UP000008312">
    <property type="component" value="Unassembled WGS sequence"/>
</dbReference>
<dbReference type="InterPro" id="IPR050164">
    <property type="entry name" value="Peptidase_C19"/>
</dbReference>
<dbReference type="Gene3D" id="3.90.70.10">
    <property type="entry name" value="Cysteine proteinases"/>
    <property type="match status" value="1"/>
</dbReference>
<evidence type="ECO:0000256" key="1">
    <source>
        <dbReference type="SAM" id="MobiDB-lite"/>
    </source>
</evidence>
<dbReference type="InterPro" id="IPR038765">
    <property type="entry name" value="Papain-like_cys_pep_sf"/>
</dbReference>
<dbReference type="RefSeq" id="XP_012896041.1">
    <property type="nucleotide sequence ID" value="XM_013040587.1"/>
</dbReference>
<gene>
    <name evidence="3" type="ORF">GSBLH_T00006383001</name>
</gene>
<dbReference type="GO" id="GO:0005634">
    <property type="term" value="C:nucleus"/>
    <property type="evidence" value="ECO:0007669"/>
    <property type="project" value="TreeGrafter"/>
</dbReference>
<dbReference type="OrthoDB" id="292964at2759"/>